<sequence length="2076" mass="208510">MQASRSQLLRSFSSFAALFALGCCALALPFASVVAQTTWTATTDSTWSTPTNWSAGEPTLLIDAILPTPIPVDGATLTLSNGEQARSLTFNASGYILNSGTLELGSPGNITVTNALHTATINSLLTGTSGLTKLGAGNLTLGSANSYTGLTRVLNGTLTLASGSSIGVASTPGSLQVAERTTATLIAQAGSQLSVGSGAADFLHVGSRGNIAGSAATTGTLNLSALNNFTANVGEFHIGVGTTSGSGTTRGIVNLATNNTINASTAIIVGDMVPALDNSAVGNTSQLNFGSGNNTITTPTLVIGGSRTRATSTLAAGGTLTLNNGASSTDLHIGRQNVENTATSSEGNLDLGNGTFIATLDELTIGTRTSGAQANTGSATGTLTIGTSVTNNITANTLTLGSHGSGVGGTSQGTLNFAGGTFTVANDITLANHTANGGNARGTLNLTGGTFTVDGNITKTDKTTATAVIIIDGANVDMTGGSITSSQLAVRSGTLGNVTSVTLDAHATTTGTGNTADALIIRDYNLAFDIALTGATTSNVHYEATTPTASGATLSGNLNLGNAIRTFNIEDNALAPIDLDITGIITSTGTSGGLNKTNTGTLRLSNANTHTGPTTVSDGLLILNHALAVQNSTLTVNTPTGLQFASTITNFTLGGLAGNTTASITLNDSAAQPVNLTIGQNNAATTYSGTISGSGTLTKTGNGILTLAGPDANTYTGLTTVNGGSILLAKTSNTDAISGDLLLTNGGDLRFSGNTNQLADTTNITINGNDSTFNGTSTNANIAIPIETIASLTVTRGVVNSGPTGSQITVTGATAYTGTTGTAPGNSTMYIGNSGGQFQTHSLSLTDMTGLGDVDKANSFTVFGNSNTLQSTLHVGPGGLTLNNSNLHLFKATSSVNLGSRLILDGNLTVNGSTPSAILTTTGTFAQSEIELSSTTGTVNRTIETNADLTINPDINNGNATTAGITKTGAAKLTLAGNNSYTGQTQINGGTLAFLTSANLGDSTATANTIGINNATLQYNDSITTNLGTNRDLILSTGTATIDTAFTNGNLILSGDITGSGPGTFTKTGAGTLTLAGTDLSGLNNRGLDLDQGTLSFVNHIGTAINLGTAPLSLGNNTALAFDIGSLTNFDSINTTAVATLDPDANITLLVTALADITPNTTYNLVTAGTGSNFDDPTYTWNLSLAGSYQYQLNLTDTQVQLQTLAAITGDAWWQGDLPTSSWSSIILGPTNNTNWATDNTGTTDREAGPGPDTTVYFSTTNATGPTITTTLDNNFTINDLIFTPNPNPVTSVTIAQGTTGTLTLNPTDPTTGIQVQDNAGTITITAPLQLGADQTWNVSNLAASLAVSGPISGGSTTDLTKTGLGTLTLTGTNTHTGRTIVNEGTLVINSEAALGANPDTPTPDQLTLNGGTLQTTATFAINDPNRGITLGTSSGTFNTNNGTTLTVDAIITGTGNLTKSGGTGALVFSKANTYTGITTLLTGTTTIANGGSIGVATPTANSLQIADRSSATLNVQAGGDLKVGNGSSSYLYVGTRTTDAGTAATTGTMNLSASTNFTANVGKFYIGVADTASATGTTQGIVTLAQNNDIIASTEILVGQMTPALGNTGVTSQLNFGSGINNITTPSLTIGSRKSAATSTIATGGTLNLSNGAGKTNLYLGRNNNTGTSTHATGTLNLTNGTFNATLGIVIIGERSGNDGTSTGSGGAGSGTGTLTLGTANHNITADTLILGNLLVAGSTTTTQGTLNMAGGTFTIATNIGLGIHTSGTAGTLAQGTINLTGGTLIVGGNITTANKTDSTSIVTVNGGTLDMTDGTINADTLNAQSGALKDVAQINTGDSATPAALTKTTGGNLLLLGTNSYTGATLVNEGVLEVRGTSGTGTTTILNTATLAGAGTIQSTTGTTIQTGGQLKAGNNLGDDIGTLTFNSDLTLDTGSITTFQLSAATGTFTDPLAIDPTFLNGTPANHDHIDITGTLNLATDTTIKIDLLNYIPNYGDVFNLFDWTIAGNALPNGFDPDTDFDFTNAVLNDGQTWARDRFLSDGVIYVVPEPSRALLILLGSTLLNLTRRRRTSK</sequence>
<dbReference type="SUPFAM" id="SSF51126">
    <property type="entry name" value="Pectin lyase-like"/>
    <property type="match status" value="1"/>
</dbReference>
<dbReference type="InterPro" id="IPR013425">
    <property type="entry name" value="Autotrns_rpt"/>
</dbReference>
<evidence type="ECO:0000256" key="1">
    <source>
        <dbReference type="ARBA" id="ARBA00022729"/>
    </source>
</evidence>
<dbReference type="NCBIfam" id="TIGR02601">
    <property type="entry name" value="autotrns_rpt"/>
    <property type="match status" value="6"/>
</dbReference>
<dbReference type="Proteomes" id="UP000306196">
    <property type="component" value="Unassembled WGS sequence"/>
</dbReference>
<feature type="signal peptide" evidence="2">
    <location>
        <begin position="1"/>
        <end position="35"/>
    </location>
</feature>
<proteinExistence type="predicted"/>
<dbReference type="PROSITE" id="PS51257">
    <property type="entry name" value="PROKAR_LIPOPROTEIN"/>
    <property type="match status" value="1"/>
</dbReference>
<feature type="chain" id="PRO_5024405780" evidence="2">
    <location>
        <begin position="36"/>
        <end position="2076"/>
    </location>
</feature>
<evidence type="ECO:0000313" key="3">
    <source>
        <dbReference type="EMBL" id="TLD71185.1"/>
    </source>
</evidence>
<evidence type="ECO:0000256" key="2">
    <source>
        <dbReference type="SAM" id="SignalP"/>
    </source>
</evidence>
<dbReference type="Pfam" id="PF12951">
    <property type="entry name" value="PATR"/>
    <property type="match status" value="7"/>
</dbReference>
<dbReference type="OrthoDB" id="200380at2"/>
<reference evidence="3 4" key="1">
    <citation type="submission" date="2019-05" db="EMBL/GenBank/DDBJ databases">
        <title>Verrucobacter flavum gen. nov., sp. nov. a new member of the family Verrucomicrobiaceae.</title>
        <authorList>
            <person name="Szuroczki S."/>
            <person name="Abbaszade G."/>
            <person name="Szabo A."/>
            <person name="Felfoldi T."/>
            <person name="Schumann P."/>
            <person name="Boka K."/>
            <person name="Keki Z."/>
            <person name="Toumi M."/>
            <person name="Toth E."/>
        </authorList>
    </citation>
    <scope>NUCLEOTIDE SEQUENCE [LARGE SCALE GENOMIC DNA]</scope>
    <source>
        <strain evidence="3 4">MG-N-17</strain>
    </source>
</reference>
<protein>
    <submittedName>
        <fullName evidence="3">PEP-CTERM sorting domain-containing protein</fullName>
    </submittedName>
</protein>
<organism evidence="3 4">
    <name type="scientific">Phragmitibacter flavus</name>
    <dbReference type="NCBI Taxonomy" id="2576071"/>
    <lineage>
        <taxon>Bacteria</taxon>
        <taxon>Pseudomonadati</taxon>
        <taxon>Verrucomicrobiota</taxon>
        <taxon>Verrucomicrobiia</taxon>
        <taxon>Verrucomicrobiales</taxon>
        <taxon>Verrucomicrobiaceae</taxon>
        <taxon>Phragmitibacter</taxon>
    </lineage>
</organism>
<comment type="caution">
    <text evidence="3">The sequence shown here is derived from an EMBL/GenBank/DDBJ whole genome shotgun (WGS) entry which is preliminary data.</text>
</comment>
<dbReference type="NCBIfam" id="TIGR02595">
    <property type="entry name" value="PEP_CTERM"/>
    <property type="match status" value="1"/>
</dbReference>
<keyword evidence="4" id="KW-1185">Reference proteome</keyword>
<gene>
    <name evidence="3" type="ORF">FEM03_09785</name>
</gene>
<dbReference type="InterPro" id="IPR011050">
    <property type="entry name" value="Pectin_lyase_fold/virulence"/>
</dbReference>
<dbReference type="EMBL" id="VAUV01000006">
    <property type="protein sequence ID" value="TLD71185.1"/>
    <property type="molecule type" value="Genomic_DNA"/>
</dbReference>
<dbReference type="RefSeq" id="WP_138086032.1">
    <property type="nucleotide sequence ID" value="NZ_VAUV01000006.1"/>
</dbReference>
<keyword evidence="1 2" id="KW-0732">Signal</keyword>
<accession>A0A5R8KGU0</accession>
<dbReference type="InterPro" id="IPR013424">
    <property type="entry name" value="Ice-binding_C"/>
</dbReference>
<evidence type="ECO:0000313" key="4">
    <source>
        <dbReference type="Proteomes" id="UP000306196"/>
    </source>
</evidence>
<name>A0A5R8KGU0_9BACT</name>